<comment type="caution">
    <text evidence="1">The sequence shown here is derived from an EMBL/GenBank/DDBJ whole genome shotgun (WGS) entry which is preliminary data.</text>
</comment>
<reference evidence="1 2" key="1">
    <citation type="submission" date="2011-09" db="EMBL/GenBank/DDBJ databases">
        <title>The draft genome of Methylobacterium extorquens DSM 13060.</title>
        <authorList>
            <consortium name="US DOE Joint Genome Institute (JGI-PGF)"/>
            <person name="Lucas S."/>
            <person name="Han J."/>
            <person name="Lapidus A."/>
            <person name="Cheng J.-F."/>
            <person name="Goodwin L."/>
            <person name="Pitluck S."/>
            <person name="Peters L."/>
            <person name="Land M.L."/>
            <person name="Hauser L."/>
            <person name="Koskimaki J."/>
            <person name="Halonen O."/>
            <person name="Pirttila A."/>
            <person name="Frank C."/>
            <person name="Woyke T.J."/>
        </authorList>
    </citation>
    <scope>NUCLEOTIDE SEQUENCE [LARGE SCALE GENOMIC DNA]</scope>
    <source>
        <strain evidence="1 2">DSM 13060</strain>
    </source>
</reference>
<evidence type="ECO:0000313" key="1">
    <source>
        <dbReference type="EMBL" id="EHP93644.1"/>
    </source>
</evidence>
<dbReference type="EMBL" id="AGJK01000026">
    <property type="protein sequence ID" value="EHP93644.1"/>
    <property type="molecule type" value="Genomic_DNA"/>
</dbReference>
<sequence length="209" mass="22408">MQSFAVISLNAGSPPRLCENVEAIEGSSPRTPCAAPAWHPDGISVANQNARMSATQKIVLQFQCAPEFSHSLHPNRTSELLVKKVWMESGAVSHAVRRGLIALRSKAQAIPRAATPKRSCAATLRQTFAVVAWGAADRPAIRATSLLGAVARARGGMDRESEGRRLVERLRQHAHMGAAGDQLEAACHAGMAAEPFRHGARPLDRARLS</sequence>
<gene>
    <name evidence="1" type="ORF">MetexDRAFT_1475</name>
</gene>
<dbReference type="AlphaFoldDB" id="H1KFR3"/>
<organism evidence="1 2">
    <name type="scientific">Methylorubrum extorquens DSM 13060</name>
    <dbReference type="NCBI Taxonomy" id="882800"/>
    <lineage>
        <taxon>Bacteria</taxon>
        <taxon>Pseudomonadati</taxon>
        <taxon>Pseudomonadota</taxon>
        <taxon>Alphaproteobacteria</taxon>
        <taxon>Hyphomicrobiales</taxon>
        <taxon>Methylobacteriaceae</taxon>
        <taxon>Methylorubrum</taxon>
    </lineage>
</organism>
<accession>H1KFR3</accession>
<evidence type="ECO:0000313" key="2">
    <source>
        <dbReference type="Proteomes" id="UP000004382"/>
    </source>
</evidence>
<dbReference type="Proteomes" id="UP000004382">
    <property type="component" value="Unassembled WGS sequence"/>
</dbReference>
<name>H1KFR3_METEX</name>
<proteinExistence type="predicted"/>
<protein>
    <submittedName>
        <fullName evidence="1">Uncharacterized protein</fullName>
    </submittedName>
</protein>